<feature type="domain" description="F-box" evidence="1">
    <location>
        <begin position="87"/>
        <end position="133"/>
    </location>
</feature>
<organism evidence="2 3">
    <name type="scientific">Exaiptasia diaphana</name>
    <name type="common">Tropical sea anemone</name>
    <name type="synonym">Aiptasia pulchella</name>
    <dbReference type="NCBI Taxonomy" id="2652724"/>
    <lineage>
        <taxon>Eukaryota</taxon>
        <taxon>Metazoa</taxon>
        <taxon>Cnidaria</taxon>
        <taxon>Anthozoa</taxon>
        <taxon>Hexacorallia</taxon>
        <taxon>Actiniaria</taxon>
        <taxon>Aiptasiidae</taxon>
        <taxon>Exaiptasia</taxon>
    </lineage>
</organism>
<evidence type="ECO:0000259" key="1">
    <source>
        <dbReference type="PROSITE" id="PS50181"/>
    </source>
</evidence>
<dbReference type="Proteomes" id="UP000887567">
    <property type="component" value="Unplaced"/>
</dbReference>
<reference evidence="2" key="1">
    <citation type="submission" date="2022-11" db="UniProtKB">
        <authorList>
            <consortium name="EnsemblMetazoa"/>
        </authorList>
    </citation>
    <scope>IDENTIFICATION</scope>
</reference>
<dbReference type="KEGG" id="epa:110234774"/>
<dbReference type="SUPFAM" id="SSF81383">
    <property type="entry name" value="F-box domain"/>
    <property type="match status" value="1"/>
</dbReference>
<proteinExistence type="predicted"/>
<dbReference type="Gene3D" id="1.20.1280.50">
    <property type="match status" value="1"/>
</dbReference>
<sequence>MSKGIVYVEKAGQAPSPSKDFHQLVVTETEVIWRTWRIALRRDERGIPPNQKKVLWADFEQEELIQSDINRVFGEEMLRLVHGIACGDWLVRLPPRVIVRLTRFLGVIDVVRLSSLNRYMRNVCCSDDVWRRIVYLHSDIVTDEMKAMAKDIGWRKAFLTNKMHLRLKTKQKGKKLH</sequence>
<dbReference type="OrthoDB" id="3219396at2759"/>
<dbReference type="GeneID" id="110234774"/>
<dbReference type="InterPro" id="IPR001810">
    <property type="entry name" value="F-box_dom"/>
</dbReference>
<evidence type="ECO:0000313" key="2">
    <source>
        <dbReference type="EnsemblMetazoa" id="XP_020895824.1"/>
    </source>
</evidence>
<protein>
    <recommendedName>
        <fullName evidence="1">F-box domain-containing protein</fullName>
    </recommendedName>
</protein>
<dbReference type="OMA" id="TETEVIW"/>
<evidence type="ECO:0000313" key="3">
    <source>
        <dbReference type="Proteomes" id="UP000887567"/>
    </source>
</evidence>
<dbReference type="AlphaFoldDB" id="A0A913WXV9"/>
<name>A0A913WXV9_EXADI</name>
<accession>A0A913WXV9</accession>
<dbReference type="EnsemblMetazoa" id="XM_021040165.2">
    <property type="protein sequence ID" value="XP_020895824.1"/>
    <property type="gene ID" value="LOC110234774"/>
</dbReference>
<dbReference type="InterPro" id="IPR036047">
    <property type="entry name" value="F-box-like_dom_sf"/>
</dbReference>
<dbReference type="RefSeq" id="XP_020895824.1">
    <property type="nucleotide sequence ID" value="XM_021040165.2"/>
</dbReference>
<dbReference type="PROSITE" id="PS50181">
    <property type="entry name" value="FBOX"/>
    <property type="match status" value="1"/>
</dbReference>
<dbReference type="Pfam" id="PF12937">
    <property type="entry name" value="F-box-like"/>
    <property type="match status" value="1"/>
</dbReference>
<keyword evidence="3" id="KW-1185">Reference proteome</keyword>